<keyword evidence="1" id="KW-0812">Transmembrane</keyword>
<dbReference type="AlphaFoldDB" id="A0ABD6B088"/>
<sequence>MPSRTDATGDVDETDDPVYRWVRAFGTVLLAFLAYLVILGPVVATVLGLPPDAASAVGPATDRTTEGPADLLRENGALVLHGLPTLAAVGHVALGVRLRPLGLFVLAQVCVGFAVLVVGLLLGGLTGGGVGLPGTMSLAASYLVPLWYVRRDRSSAPAGATPDGSE</sequence>
<name>A0ABD6B088_9EURY</name>
<accession>A0ABD6B088</accession>
<reference evidence="2 3" key="1">
    <citation type="journal article" date="2019" name="Int. J. Syst. Evol. Microbiol.">
        <title>The Global Catalogue of Microorganisms (GCM) 10K type strain sequencing project: providing services to taxonomists for standard genome sequencing and annotation.</title>
        <authorList>
            <consortium name="The Broad Institute Genomics Platform"/>
            <consortium name="The Broad Institute Genome Sequencing Center for Infectious Disease"/>
            <person name="Wu L."/>
            <person name="Ma J."/>
        </authorList>
    </citation>
    <scope>NUCLEOTIDE SEQUENCE [LARGE SCALE GENOMIC DNA]</scope>
    <source>
        <strain evidence="2 3">CGMCC 1.12563</strain>
    </source>
</reference>
<comment type="caution">
    <text evidence="2">The sequence shown here is derived from an EMBL/GenBank/DDBJ whole genome shotgun (WGS) entry which is preliminary data.</text>
</comment>
<evidence type="ECO:0000313" key="3">
    <source>
        <dbReference type="Proteomes" id="UP001597187"/>
    </source>
</evidence>
<feature type="transmembrane region" description="Helical" evidence="1">
    <location>
        <begin position="130"/>
        <end position="149"/>
    </location>
</feature>
<evidence type="ECO:0000256" key="1">
    <source>
        <dbReference type="SAM" id="Phobius"/>
    </source>
</evidence>
<dbReference type="Proteomes" id="UP001597187">
    <property type="component" value="Unassembled WGS sequence"/>
</dbReference>
<dbReference type="RefSeq" id="WP_250875202.1">
    <property type="nucleotide sequence ID" value="NZ_JALXFV010000008.1"/>
</dbReference>
<gene>
    <name evidence="2" type="ORF">ACFSBT_18535</name>
</gene>
<evidence type="ECO:0000313" key="2">
    <source>
        <dbReference type="EMBL" id="MFD1515282.1"/>
    </source>
</evidence>
<protein>
    <submittedName>
        <fullName evidence="2">Uncharacterized protein</fullName>
    </submittedName>
</protein>
<dbReference type="EMBL" id="JBHUDC010000008">
    <property type="protein sequence ID" value="MFD1515282.1"/>
    <property type="molecule type" value="Genomic_DNA"/>
</dbReference>
<keyword evidence="1" id="KW-1133">Transmembrane helix</keyword>
<keyword evidence="1" id="KW-0472">Membrane</keyword>
<feature type="transmembrane region" description="Helical" evidence="1">
    <location>
        <begin position="103"/>
        <end position="124"/>
    </location>
</feature>
<keyword evidence="3" id="KW-1185">Reference proteome</keyword>
<feature type="transmembrane region" description="Helical" evidence="1">
    <location>
        <begin position="28"/>
        <end position="49"/>
    </location>
</feature>
<feature type="transmembrane region" description="Helical" evidence="1">
    <location>
        <begin position="78"/>
        <end position="96"/>
    </location>
</feature>
<organism evidence="2 3">
    <name type="scientific">Halomarina rubra</name>
    <dbReference type="NCBI Taxonomy" id="2071873"/>
    <lineage>
        <taxon>Archaea</taxon>
        <taxon>Methanobacteriati</taxon>
        <taxon>Methanobacteriota</taxon>
        <taxon>Stenosarchaea group</taxon>
        <taxon>Halobacteria</taxon>
        <taxon>Halobacteriales</taxon>
        <taxon>Natronomonadaceae</taxon>
        <taxon>Halomarina</taxon>
    </lineage>
</organism>
<proteinExistence type="predicted"/>